<keyword evidence="2" id="KW-1185">Reference proteome</keyword>
<evidence type="ECO:0000313" key="1">
    <source>
        <dbReference type="EMBL" id="GIY26028.1"/>
    </source>
</evidence>
<name>A0AAV4S1V3_CAEEX</name>
<dbReference type="EMBL" id="BPLR01008617">
    <property type="protein sequence ID" value="GIY26028.1"/>
    <property type="molecule type" value="Genomic_DNA"/>
</dbReference>
<proteinExistence type="predicted"/>
<protein>
    <submittedName>
        <fullName evidence="1">Uncharacterized protein</fullName>
    </submittedName>
</protein>
<evidence type="ECO:0000313" key="2">
    <source>
        <dbReference type="Proteomes" id="UP001054945"/>
    </source>
</evidence>
<organism evidence="1 2">
    <name type="scientific">Caerostris extrusa</name>
    <name type="common">Bark spider</name>
    <name type="synonym">Caerostris bankana</name>
    <dbReference type="NCBI Taxonomy" id="172846"/>
    <lineage>
        <taxon>Eukaryota</taxon>
        <taxon>Metazoa</taxon>
        <taxon>Ecdysozoa</taxon>
        <taxon>Arthropoda</taxon>
        <taxon>Chelicerata</taxon>
        <taxon>Arachnida</taxon>
        <taxon>Araneae</taxon>
        <taxon>Araneomorphae</taxon>
        <taxon>Entelegynae</taxon>
        <taxon>Araneoidea</taxon>
        <taxon>Araneidae</taxon>
        <taxon>Caerostris</taxon>
    </lineage>
</organism>
<comment type="caution">
    <text evidence="1">The sequence shown here is derived from an EMBL/GenBank/DDBJ whole genome shotgun (WGS) entry which is preliminary data.</text>
</comment>
<dbReference type="AlphaFoldDB" id="A0AAV4S1V3"/>
<accession>A0AAV4S1V3</accession>
<dbReference type="Proteomes" id="UP001054945">
    <property type="component" value="Unassembled WGS sequence"/>
</dbReference>
<gene>
    <name evidence="1" type="ORF">CEXT_115621</name>
</gene>
<reference evidence="1 2" key="1">
    <citation type="submission" date="2021-06" db="EMBL/GenBank/DDBJ databases">
        <title>Caerostris extrusa draft genome.</title>
        <authorList>
            <person name="Kono N."/>
            <person name="Arakawa K."/>
        </authorList>
    </citation>
    <scope>NUCLEOTIDE SEQUENCE [LARGE SCALE GENOMIC DNA]</scope>
</reference>
<sequence>MLSQQITEQKMKIRNKTYKRQLKRTSTISEKNRRIQEARSVSKQSSLVLRAKESDRNCSHWDQHLKNFGLPEPAQVVWPTDGADDWLFENESWSSVINASWIPWGKGEGNKKMVDKNLSK</sequence>